<feature type="compositionally biased region" description="Acidic residues" evidence="1">
    <location>
        <begin position="16"/>
        <end position="25"/>
    </location>
</feature>
<dbReference type="RefSeq" id="WP_341636225.1">
    <property type="nucleotide sequence ID" value="NZ_JBANDX010000124.1"/>
</dbReference>
<name>A0ABU9FYP5_9VIBR</name>
<dbReference type="EMBL" id="JBANDX010000124">
    <property type="protein sequence ID" value="MEL0611347.1"/>
    <property type="molecule type" value="Genomic_DNA"/>
</dbReference>
<evidence type="ECO:0000256" key="1">
    <source>
        <dbReference type="SAM" id="MobiDB-lite"/>
    </source>
</evidence>
<dbReference type="Proteomes" id="UP001377160">
    <property type="component" value="Unassembled WGS sequence"/>
</dbReference>
<comment type="caution">
    <text evidence="2">The sequence shown here is derived from an EMBL/GenBank/DDBJ whole genome shotgun (WGS) entry which is preliminary data.</text>
</comment>
<evidence type="ECO:0008006" key="4">
    <source>
        <dbReference type="Google" id="ProtNLM"/>
    </source>
</evidence>
<accession>A0ABU9FYP5</accession>
<organism evidence="2 3">
    <name type="scientific">Vibrio echinoideorum</name>
    <dbReference type="NCBI Taxonomy" id="2100116"/>
    <lineage>
        <taxon>Bacteria</taxon>
        <taxon>Pseudomonadati</taxon>
        <taxon>Pseudomonadota</taxon>
        <taxon>Gammaproteobacteria</taxon>
        <taxon>Vibrionales</taxon>
        <taxon>Vibrionaceae</taxon>
        <taxon>Vibrio</taxon>
    </lineage>
</organism>
<proteinExistence type="predicted"/>
<keyword evidence="3" id="KW-1185">Reference proteome</keyword>
<feature type="region of interest" description="Disordered" evidence="1">
    <location>
        <begin position="1"/>
        <end position="25"/>
    </location>
</feature>
<feature type="non-terminal residue" evidence="2">
    <location>
        <position position="1"/>
    </location>
</feature>
<feature type="non-terminal residue" evidence="2">
    <location>
        <position position="76"/>
    </location>
</feature>
<evidence type="ECO:0000313" key="3">
    <source>
        <dbReference type="Proteomes" id="UP001377160"/>
    </source>
</evidence>
<reference evidence="2 3" key="1">
    <citation type="submission" date="2024-02" db="EMBL/GenBank/DDBJ databases">
        <title>Bacteria isolated from the canopy kelp, Nereocystis luetkeana.</title>
        <authorList>
            <person name="Pfister C.A."/>
            <person name="Younker I.T."/>
            <person name="Light S.H."/>
        </authorList>
    </citation>
    <scope>NUCLEOTIDE SEQUENCE [LARGE SCALE GENOMIC DNA]</scope>
    <source>
        <strain evidence="2 3">TI.1.15</strain>
    </source>
</reference>
<gene>
    <name evidence="2" type="ORF">V8Z71_23895</name>
</gene>
<sequence length="76" mass="7770">TINGADDPSEITVGEGDSDMGEVTEDVDVNPETNQLTTSGTLTITDVDANDVAAFETNGTFNADGSTNDTALGMLT</sequence>
<evidence type="ECO:0000313" key="2">
    <source>
        <dbReference type="EMBL" id="MEL0611347.1"/>
    </source>
</evidence>
<protein>
    <recommendedName>
        <fullName evidence="4">RapA2 cadherin-like domain-containing protein</fullName>
    </recommendedName>
</protein>